<evidence type="ECO:0000256" key="2">
    <source>
        <dbReference type="ARBA" id="ARBA00023125"/>
    </source>
</evidence>
<organism evidence="5 6">
    <name type="scientific">Granulicella mallensis (strain ATCC BAA-1857 / DSM 23137 / MP5ACTX8)</name>
    <dbReference type="NCBI Taxonomy" id="682795"/>
    <lineage>
        <taxon>Bacteria</taxon>
        <taxon>Pseudomonadati</taxon>
        <taxon>Acidobacteriota</taxon>
        <taxon>Terriglobia</taxon>
        <taxon>Terriglobales</taxon>
        <taxon>Acidobacteriaceae</taxon>
        <taxon>Granulicella</taxon>
    </lineage>
</organism>
<dbReference type="Proteomes" id="UP000007113">
    <property type="component" value="Chromosome"/>
</dbReference>
<accession>G8P1S4</accession>
<keyword evidence="6" id="KW-1185">Reference proteome</keyword>
<evidence type="ECO:0000256" key="3">
    <source>
        <dbReference type="ARBA" id="ARBA00023163"/>
    </source>
</evidence>
<dbReference type="HOGENOM" id="CLU_083287_4_4_0"/>
<dbReference type="PANTHER" id="PTHR42756">
    <property type="entry name" value="TRANSCRIPTIONAL REGULATOR, MARR"/>
    <property type="match status" value="1"/>
</dbReference>
<reference evidence="5 6" key="1">
    <citation type="submission" date="2011-11" db="EMBL/GenBank/DDBJ databases">
        <title>Complete sequence of Granulicella mallensis MP5ACTX8.</title>
        <authorList>
            <consortium name="US DOE Joint Genome Institute"/>
            <person name="Lucas S."/>
            <person name="Copeland A."/>
            <person name="Lapidus A."/>
            <person name="Cheng J.-F."/>
            <person name="Goodwin L."/>
            <person name="Pitluck S."/>
            <person name="Peters L."/>
            <person name="Lu M."/>
            <person name="Detter J.C."/>
            <person name="Han C."/>
            <person name="Tapia R."/>
            <person name="Land M."/>
            <person name="Hauser L."/>
            <person name="Kyrpides N."/>
            <person name="Ivanova N."/>
            <person name="Mikhailova N."/>
            <person name="Pagani I."/>
            <person name="Rawat S."/>
            <person name="Mannisto M."/>
            <person name="Haggblom M."/>
            <person name="Woyke T."/>
        </authorList>
    </citation>
    <scope>NUCLEOTIDE SEQUENCE [LARGE SCALE GENOMIC DNA]</scope>
    <source>
        <strain evidence="6">ATCC BAA-1857 / DSM 23137 / MP5ACTX8</strain>
    </source>
</reference>
<dbReference type="AlphaFoldDB" id="G8P1S4"/>
<keyword evidence="1" id="KW-0805">Transcription regulation</keyword>
<dbReference type="Pfam" id="PF12802">
    <property type="entry name" value="MarR_2"/>
    <property type="match status" value="1"/>
</dbReference>
<dbReference type="SUPFAM" id="SSF46785">
    <property type="entry name" value="Winged helix' DNA-binding domain"/>
    <property type="match status" value="1"/>
</dbReference>
<dbReference type="PANTHER" id="PTHR42756:SF1">
    <property type="entry name" value="TRANSCRIPTIONAL REPRESSOR OF EMRAB OPERON"/>
    <property type="match status" value="1"/>
</dbReference>
<dbReference type="eggNOG" id="COG1846">
    <property type="taxonomic scope" value="Bacteria"/>
</dbReference>
<dbReference type="InterPro" id="IPR036390">
    <property type="entry name" value="WH_DNA-bd_sf"/>
</dbReference>
<evidence type="ECO:0000313" key="6">
    <source>
        <dbReference type="Proteomes" id="UP000007113"/>
    </source>
</evidence>
<dbReference type="OrthoDB" id="117723at2"/>
<evidence type="ECO:0000259" key="4">
    <source>
        <dbReference type="PROSITE" id="PS50995"/>
    </source>
</evidence>
<feature type="domain" description="HTH marR-type" evidence="4">
    <location>
        <begin position="14"/>
        <end position="149"/>
    </location>
</feature>
<keyword evidence="2" id="KW-0238">DNA-binding</keyword>
<dbReference type="GO" id="GO:0003700">
    <property type="term" value="F:DNA-binding transcription factor activity"/>
    <property type="evidence" value="ECO:0007669"/>
    <property type="project" value="InterPro"/>
</dbReference>
<protein>
    <submittedName>
        <fullName evidence="5">Regulatory protein MarR</fullName>
    </submittedName>
</protein>
<sequence>MKSPRKKALTMQQWKEPFERITQVKRVLLGFRSLLDQELQPLGITAAQLRLLRAVQDAPGISGAKLADICSVTPQTGQQLMMKLESNGWITREKNPANERVLLARLTKKGEKMLQHARAIAEVAHHKLWQRIDPAKLAVFDEVLAISCENLKGLELVGE</sequence>
<dbReference type="PROSITE" id="PS50995">
    <property type="entry name" value="HTH_MARR_2"/>
    <property type="match status" value="1"/>
</dbReference>
<dbReference type="InterPro" id="IPR036388">
    <property type="entry name" value="WH-like_DNA-bd_sf"/>
</dbReference>
<name>G8P1S4_GRAMM</name>
<dbReference type="STRING" id="682795.AciX8_1558"/>
<dbReference type="Gene3D" id="1.10.10.10">
    <property type="entry name" value="Winged helix-like DNA-binding domain superfamily/Winged helix DNA-binding domain"/>
    <property type="match status" value="1"/>
</dbReference>
<dbReference type="SMART" id="SM00347">
    <property type="entry name" value="HTH_MARR"/>
    <property type="match status" value="1"/>
</dbReference>
<evidence type="ECO:0000256" key="1">
    <source>
        <dbReference type="ARBA" id="ARBA00023015"/>
    </source>
</evidence>
<dbReference type="InterPro" id="IPR000835">
    <property type="entry name" value="HTH_MarR-typ"/>
</dbReference>
<dbReference type="EMBL" id="CP003130">
    <property type="protein sequence ID" value="AEU35899.1"/>
    <property type="molecule type" value="Genomic_DNA"/>
</dbReference>
<gene>
    <name evidence="5" type="ordered locus">AciX8_1558</name>
</gene>
<dbReference type="GO" id="GO:0003677">
    <property type="term" value="F:DNA binding"/>
    <property type="evidence" value="ECO:0007669"/>
    <property type="project" value="UniProtKB-KW"/>
</dbReference>
<dbReference type="KEGG" id="gma:AciX8_1558"/>
<dbReference type="RefSeq" id="WP_014264778.1">
    <property type="nucleotide sequence ID" value="NC_016631.1"/>
</dbReference>
<keyword evidence="3" id="KW-0804">Transcription</keyword>
<evidence type="ECO:0000313" key="5">
    <source>
        <dbReference type="EMBL" id="AEU35899.1"/>
    </source>
</evidence>
<proteinExistence type="predicted"/>